<dbReference type="EMBL" id="EQ962656">
    <property type="protein sequence ID" value="EED17098.1"/>
    <property type="molecule type" value="Genomic_DNA"/>
</dbReference>
<dbReference type="InParanoid" id="B8MHB9"/>
<dbReference type="AlphaFoldDB" id="B8MHB9"/>
<evidence type="ECO:0000313" key="2">
    <source>
        <dbReference type="Proteomes" id="UP000001745"/>
    </source>
</evidence>
<accession>B8MHB9</accession>
<dbReference type="RefSeq" id="XP_002484332.1">
    <property type="nucleotide sequence ID" value="XM_002484287.1"/>
</dbReference>
<sequence>MTALTAYLTGYGYYGMARTRDRVLSPDASPYLTMAQTTEIEDSLDLSSQTEMTDIQGSGMVAMTSLASRRFVMCWAFRYVH</sequence>
<gene>
    <name evidence="1" type="ORF">TSTA_021550</name>
</gene>
<protein>
    <submittedName>
        <fullName evidence="1">Uncharacterized protein</fullName>
    </submittedName>
</protein>
<dbReference type="VEuPathDB" id="FungiDB:TSTA_021550"/>
<evidence type="ECO:0000313" key="1">
    <source>
        <dbReference type="EMBL" id="EED17098.1"/>
    </source>
</evidence>
<dbReference type="GeneID" id="8098421"/>
<keyword evidence="2" id="KW-1185">Reference proteome</keyword>
<dbReference type="HOGENOM" id="CLU_2575468_0_0_1"/>
<reference evidence="2" key="1">
    <citation type="journal article" date="2015" name="Genome Announc.">
        <title>Genome sequence of the AIDS-associated pathogen Penicillium marneffei (ATCC18224) and its near taxonomic relative Talaromyces stipitatus (ATCC10500).</title>
        <authorList>
            <person name="Nierman W.C."/>
            <person name="Fedorova-Abrams N.D."/>
            <person name="Andrianopoulos A."/>
        </authorList>
    </citation>
    <scope>NUCLEOTIDE SEQUENCE [LARGE SCALE GENOMIC DNA]</scope>
    <source>
        <strain evidence="2">ATCC 10500 / CBS 375.48 / QM 6759 / NRRL 1006</strain>
    </source>
</reference>
<name>B8MHB9_TALSN</name>
<organism evidence="1 2">
    <name type="scientific">Talaromyces stipitatus (strain ATCC 10500 / CBS 375.48 / QM 6759 / NRRL 1006)</name>
    <name type="common">Penicillium stipitatum</name>
    <dbReference type="NCBI Taxonomy" id="441959"/>
    <lineage>
        <taxon>Eukaryota</taxon>
        <taxon>Fungi</taxon>
        <taxon>Dikarya</taxon>
        <taxon>Ascomycota</taxon>
        <taxon>Pezizomycotina</taxon>
        <taxon>Eurotiomycetes</taxon>
        <taxon>Eurotiomycetidae</taxon>
        <taxon>Eurotiales</taxon>
        <taxon>Trichocomaceae</taxon>
        <taxon>Talaromyces</taxon>
        <taxon>Talaromyces sect. Talaromyces</taxon>
    </lineage>
</organism>
<proteinExistence type="predicted"/>
<dbReference type="Proteomes" id="UP000001745">
    <property type="component" value="Unassembled WGS sequence"/>
</dbReference>